<sequence>MSKKSSVLRQERRQTGGGEVPKEVELTDFEMRFLEEPILTLPLSTPFDSDSTDIEISNPQYPSTSTSASLIPSVTPSQKTDKIIDNDSSSDPSMDKERKNEEHQLRMEQLRLNMKMDEERKNEEHKLRKMDEERKNEEHKLRKMDDERKNEEHKLRMELLRIQIAQAKVKMKM</sequence>
<dbReference type="AlphaFoldDB" id="A0A8X6XUD8"/>
<dbReference type="EMBL" id="BMAV01011694">
    <property type="protein sequence ID" value="GFY57731.1"/>
    <property type="molecule type" value="Genomic_DNA"/>
</dbReference>
<dbReference type="Proteomes" id="UP000886998">
    <property type="component" value="Unassembled WGS sequence"/>
</dbReference>
<evidence type="ECO:0000313" key="2">
    <source>
        <dbReference type="EMBL" id="GFY57731.1"/>
    </source>
</evidence>
<keyword evidence="3" id="KW-1185">Reference proteome</keyword>
<protein>
    <submittedName>
        <fullName evidence="2">Uncharacterized protein</fullName>
    </submittedName>
</protein>
<gene>
    <name evidence="2" type="ORF">TNIN_430521</name>
</gene>
<feature type="region of interest" description="Disordered" evidence="1">
    <location>
        <begin position="1"/>
        <end position="24"/>
    </location>
</feature>
<name>A0A8X6XUD8_9ARAC</name>
<accession>A0A8X6XUD8</accession>
<evidence type="ECO:0000256" key="1">
    <source>
        <dbReference type="SAM" id="MobiDB-lite"/>
    </source>
</evidence>
<proteinExistence type="predicted"/>
<feature type="compositionally biased region" description="Polar residues" evidence="1">
    <location>
        <begin position="42"/>
        <end position="78"/>
    </location>
</feature>
<organism evidence="2 3">
    <name type="scientific">Trichonephila inaurata madagascariensis</name>
    <dbReference type="NCBI Taxonomy" id="2747483"/>
    <lineage>
        <taxon>Eukaryota</taxon>
        <taxon>Metazoa</taxon>
        <taxon>Ecdysozoa</taxon>
        <taxon>Arthropoda</taxon>
        <taxon>Chelicerata</taxon>
        <taxon>Arachnida</taxon>
        <taxon>Araneae</taxon>
        <taxon>Araneomorphae</taxon>
        <taxon>Entelegynae</taxon>
        <taxon>Araneoidea</taxon>
        <taxon>Nephilidae</taxon>
        <taxon>Trichonephila</taxon>
        <taxon>Trichonephila inaurata</taxon>
    </lineage>
</organism>
<reference evidence="2" key="1">
    <citation type="submission" date="2020-08" db="EMBL/GenBank/DDBJ databases">
        <title>Multicomponent nature underlies the extraordinary mechanical properties of spider dragline silk.</title>
        <authorList>
            <person name="Kono N."/>
            <person name="Nakamura H."/>
            <person name="Mori M."/>
            <person name="Yoshida Y."/>
            <person name="Ohtoshi R."/>
            <person name="Malay A.D."/>
            <person name="Moran D.A.P."/>
            <person name="Tomita M."/>
            <person name="Numata K."/>
            <person name="Arakawa K."/>
        </authorList>
    </citation>
    <scope>NUCLEOTIDE SEQUENCE</scope>
</reference>
<comment type="caution">
    <text evidence="2">The sequence shown here is derived from an EMBL/GenBank/DDBJ whole genome shotgun (WGS) entry which is preliminary data.</text>
</comment>
<evidence type="ECO:0000313" key="3">
    <source>
        <dbReference type="Proteomes" id="UP000886998"/>
    </source>
</evidence>
<dbReference type="OrthoDB" id="6504371at2759"/>
<feature type="compositionally biased region" description="Basic and acidic residues" evidence="1">
    <location>
        <begin position="9"/>
        <end position="24"/>
    </location>
</feature>
<feature type="compositionally biased region" description="Basic and acidic residues" evidence="1">
    <location>
        <begin position="93"/>
        <end position="149"/>
    </location>
</feature>
<feature type="region of interest" description="Disordered" evidence="1">
    <location>
        <begin position="42"/>
        <end position="149"/>
    </location>
</feature>